<proteinExistence type="predicted"/>
<evidence type="ECO:0000256" key="1">
    <source>
        <dbReference type="ARBA" id="ARBA00004370"/>
    </source>
</evidence>
<evidence type="ECO:0000256" key="4">
    <source>
        <dbReference type="ARBA" id="ARBA00023136"/>
    </source>
</evidence>
<keyword evidence="7" id="KW-1185">Reference proteome</keyword>
<comment type="caution">
    <text evidence="6">The sequence shown here is derived from an EMBL/GenBank/DDBJ whole genome shotgun (WGS) entry which is preliminary data.</text>
</comment>
<dbReference type="Proteomes" id="UP000253420">
    <property type="component" value="Unassembled WGS sequence"/>
</dbReference>
<reference evidence="6 7" key="1">
    <citation type="submission" date="2018-07" db="EMBL/GenBank/DDBJ databases">
        <title>The draft genome of Phyllobacterium salinisoli.</title>
        <authorList>
            <person name="Liu L."/>
            <person name="Li L."/>
            <person name="Zhang X."/>
            <person name="Liang L."/>
        </authorList>
    </citation>
    <scope>NUCLEOTIDE SEQUENCE [LARGE SCALE GENOMIC DNA]</scope>
    <source>
        <strain evidence="6 7">LLAN61</strain>
    </source>
</reference>
<dbReference type="Pfam" id="PF01124">
    <property type="entry name" value="MAPEG"/>
    <property type="match status" value="1"/>
</dbReference>
<dbReference type="SUPFAM" id="SSF161084">
    <property type="entry name" value="MAPEG domain-like"/>
    <property type="match status" value="1"/>
</dbReference>
<evidence type="ECO:0000256" key="2">
    <source>
        <dbReference type="ARBA" id="ARBA00022692"/>
    </source>
</evidence>
<dbReference type="AlphaFoldDB" id="A0A368K0L5"/>
<organism evidence="6 7">
    <name type="scientific">Phyllobacterium salinisoli</name>
    <dbReference type="NCBI Taxonomy" id="1899321"/>
    <lineage>
        <taxon>Bacteria</taxon>
        <taxon>Pseudomonadati</taxon>
        <taxon>Pseudomonadota</taxon>
        <taxon>Alphaproteobacteria</taxon>
        <taxon>Hyphomicrobiales</taxon>
        <taxon>Phyllobacteriaceae</taxon>
        <taxon>Phyllobacterium</taxon>
    </lineage>
</organism>
<dbReference type="EMBL" id="QOZG01000009">
    <property type="protein sequence ID" value="RCS22205.1"/>
    <property type="molecule type" value="Genomic_DNA"/>
</dbReference>
<dbReference type="Gene3D" id="1.20.120.550">
    <property type="entry name" value="Membrane associated eicosanoid/glutathione metabolism-like domain"/>
    <property type="match status" value="1"/>
</dbReference>
<keyword evidence="4 5" id="KW-0472">Membrane</keyword>
<dbReference type="PANTHER" id="PTHR35814">
    <property type="match status" value="1"/>
</dbReference>
<comment type="subcellular location">
    <subcellularLocation>
        <location evidence="1">Membrane</location>
    </subcellularLocation>
</comment>
<keyword evidence="3 5" id="KW-1133">Transmembrane helix</keyword>
<keyword evidence="2 5" id="KW-0812">Transmembrane</keyword>
<dbReference type="InterPro" id="IPR001129">
    <property type="entry name" value="Membr-assoc_MAPEG"/>
</dbReference>
<protein>
    <recommendedName>
        <fullName evidence="8">MAPEG family protein</fullName>
    </recommendedName>
</protein>
<sequence>MPIIITPIFVGLFVIAQVPLTWIVGMRRVQTGIRFLGGGDDTLLRRMRAHGNYTETVPIALLAMGCAEVLGMPSAALWSGGALLVAGRIAHATQILRTGWGLGRSVGMVLTFLAMLEFGAWSLWRSFLQL</sequence>
<dbReference type="GO" id="GO:0016020">
    <property type="term" value="C:membrane"/>
    <property type="evidence" value="ECO:0007669"/>
    <property type="project" value="UniProtKB-SubCell"/>
</dbReference>
<dbReference type="InterPro" id="IPR023352">
    <property type="entry name" value="MAPEG-like_dom_sf"/>
</dbReference>
<name>A0A368K0L5_9HYPH</name>
<evidence type="ECO:0000313" key="6">
    <source>
        <dbReference type="EMBL" id="RCS22205.1"/>
    </source>
</evidence>
<accession>A0A368K0L5</accession>
<evidence type="ECO:0000313" key="7">
    <source>
        <dbReference type="Proteomes" id="UP000253420"/>
    </source>
</evidence>
<evidence type="ECO:0000256" key="3">
    <source>
        <dbReference type="ARBA" id="ARBA00022989"/>
    </source>
</evidence>
<feature type="transmembrane region" description="Helical" evidence="5">
    <location>
        <begin position="106"/>
        <end position="124"/>
    </location>
</feature>
<feature type="transmembrane region" description="Helical" evidence="5">
    <location>
        <begin position="6"/>
        <end position="25"/>
    </location>
</feature>
<gene>
    <name evidence="6" type="ORF">DUT91_19655</name>
</gene>
<dbReference type="OrthoDB" id="7619858at2"/>
<evidence type="ECO:0008006" key="8">
    <source>
        <dbReference type="Google" id="ProtNLM"/>
    </source>
</evidence>
<evidence type="ECO:0000256" key="5">
    <source>
        <dbReference type="SAM" id="Phobius"/>
    </source>
</evidence>
<dbReference type="PANTHER" id="PTHR35814:SF1">
    <property type="entry name" value="GLUTATHIONE S-TRANSFERASE-RELATED"/>
    <property type="match status" value="1"/>
</dbReference>
<dbReference type="RefSeq" id="WP_114442200.1">
    <property type="nucleotide sequence ID" value="NZ_QOZG01000009.1"/>
</dbReference>